<dbReference type="VEuPathDB" id="VectorBase:AATE019558"/>
<evidence type="ECO:0000313" key="2">
    <source>
        <dbReference type="EnsemblMetazoa" id="AATE019558-PA.1"/>
    </source>
</evidence>
<name>A0A182JK37_ANOAO</name>
<evidence type="ECO:0000256" key="1">
    <source>
        <dbReference type="SAM" id="MobiDB-lite"/>
    </source>
</evidence>
<protein>
    <submittedName>
        <fullName evidence="2">Uncharacterized protein</fullName>
    </submittedName>
</protein>
<reference evidence="2" key="1">
    <citation type="submission" date="2022-08" db="UniProtKB">
        <authorList>
            <consortium name="EnsemblMetazoa"/>
        </authorList>
    </citation>
    <scope>IDENTIFICATION</scope>
    <source>
        <strain evidence="2">EBRO</strain>
    </source>
</reference>
<feature type="compositionally biased region" description="Basic and acidic residues" evidence="1">
    <location>
        <begin position="42"/>
        <end position="51"/>
    </location>
</feature>
<proteinExistence type="predicted"/>
<dbReference type="AlphaFoldDB" id="A0A182JK37"/>
<feature type="region of interest" description="Disordered" evidence="1">
    <location>
        <begin position="98"/>
        <end position="135"/>
    </location>
</feature>
<feature type="compositionally biased region" description="Basic and acidic residues" evidence="1">
    <location>
        <begin position="104"/>
        <end position="129"/>
    </location>
</feature>
<accession>A0A182JK37</accession>
<organism evidence="2">
    <name type="scientific">Anopheles atroparvus</name>
    <name type="common">European mosquito</name>
    <dbReference type="NCBI Taxonomy" id="41427"/>
    <lineage>
        <taxon>Eukaryota</taxon>
        <taxon>Metazoa</taxon>
        <taxon>Ecdysozoa</taxon>
        <taxon>Arthropoda</taxon>
        <taxon>Hexapoda</taxon>
        <taxon>Insecta</taxon>
        <taxon>Pterygota</taxon>
        <taxon>Neoptera</taxon>
        <taxon>Endopterygota</taxon>
        <taxon>Diptera</taxon>
        <taxon>Nematocera</taxon>
        <taxon>Culicoidea</taxon>
        <taxon>Culicidae</taxon>
        <taxon>Anophelinae</taxon>
        <taxon>Anopheles</taxon>
    </lineage>
</organism>
<sequence>MRHLQLNRVVVEFSHPSERQISLDFLAHDAKCALWEGERPGVAVADHESSEQQKGQQNRPSNQVGMQWSGLFHVQADHEEDGIRQTVTLVSACAMVHPSPLSLGDEHGRGTSTKRNADHQPEAQWERQKGSLPLR</sequence>
<feature type="compositionally biased region" description="Polar residues" evidence="1">
    <location>
        <begin position="52"/>
        <end position="65"/>
    </location>
</feature>
<feature type="region of interest" description="Disordered" evidence="1">
    <location>
        <begin position="42"/>
        <end position="65"/>
    </location>
</feature>
<dbReference type="EnsemblMetazoa" id="AATE019558-RA">
    <property type="protein sequence ID" value="AATE019558-PA.1"/>
    <property type="gene ID" value="AATE019558"/>
</dbReference>